<evidence type="ECO:0000256" key="3">
    <source>
        <dbReference type="ARBA" id="ARBA00022692"/>
    </source>
</evidence>
<feature type="transmembrane region" description="Helical" evidence="7">
    <location>
        <begin position="356"/>
        <end position="376"/>
    </location>
</feature>
<dbReference type="FunFam" id="1.20.1250.20:FF:000196">
    <property type="entry name" value="MFS toxin efflux pump (AflT)"/>
    <property type="match status" value="1"/>
</dbReference>
<feature type="transmembrane region" description="Helical" evidence="7">
    <location>
        <begin position="413"/>
        <end position="435"/>
    </location>
</feature>
<dbReference type="PANTHER" id="PTHR23501:SF193">
    <property type="entry name" value="MULTIDRUG TRANSPORTER, PUTATIVE (AFU_ORTHOLOGUE AFUA_8G00940)-RELATED"/>
    <property type="match status" value="1"/>
</dbReference>
<reference evidence="9 10" key="1">
    <citation type="submission" date="2015-10" db="EMBL/GenBank/DDBJ databases">
        <title>Full genome of DAOMC 229536 Phialocephala scopiformis, a fungal endophyte of spruce producing the potent anti-insectan compound rugulosin.</title>
        <authorList>
            <consortium name="DOE Joint Genome Institute"/>
            <person name="Walker A.K."/>
            <person name="Frasz S.L."/>
            <person name="Seifert K.A."/>
            <person name="Miller J.D."/>
            <person name="Mondo S.J."/>
            <person name="Labutti K."/>
            <person name="Lipzen A."/>
            <person name="Dockter R."/>
            <person name="Kennedy M."/>
            <person name="Grigoriev I.V."/>
            <person name="Spatafora J.W."/>
        </authorList>
    </citation>
    <scope>NUCLEOTIDE SEQUENCE [LARGE SCALE GENOMIC DNA]</scope>
    <source>
        <strain evidence="9 10">CBS 120377</strain>
    </source>
</reference>
<evidence type="ECO:0000256" key="6">
    <source>
        <dbReference type="SAM" id="MobiDB-lite"/>
    </source>
</evidence>
<dbReference type="FunCoup" id="A0A132B3S9">
    <property type="interactions" value="83"/>
</dbReference>
<feature type="transmembrane region" description="Helical" evidence="7">
    <location>
        <begin position="383"/>
        <end position="401"/>
    </location>
</feature>
<feature type="transmembrane region" description="Helical" evidence="7">
    <location>
        <begin position="319"/>
        <end position="344"/>
    </location>
</feature>
<organism evidence="9 10">
    <name type="scientific">Mollisia scopiformis</name>
    <name type="common">Conifer needle endophyte fungus</name>
    <name type="synonym">Phialocephala scopiformis</name>
    <dbReference type="NCBI Taxonomy" id="149040"/>
    <lineage>
        <taxon>Eukaryota</taxon>
        <taxon>Fungi</taxon>
        <taxon>Dikarya</taxon>
        <taxon>Ascomycota</taxon>
        <taxon>Pezizomycotina</taxon>
        <taxon>Leotiomycetes</taxon>
        <taxon>Helotiales</taxon>
        <taxon>Mollisiaceae</taxon>
        <taxon>Mollisia</taxon>
    </lineage>
</organism>
<gene>
    <name evidence="9" type="ORF">LY89DRAFT_743310</name>
</gene>
<feature type="transmembrane region" description="Helical" evidence="7">
    <location>
        <begin position="178"/>
        <end position="199"/>
    </location>
</feature>
<proteinExistence type="inferred from homology"/>
<feature type="transmembrane region" description="Helical" evidence="7">
    <location>
        <begin position="248"/>
        <end position="270"/>
    </location>
</feature>
<comment type="similarity">
    <text evidence="2">Belongs to the major facilitator superfamily. TCR/Tet family.</text>
</comment>
<dbReference type="InterPro" id="IPR036259">
    <property type="entry name" value="MFS_trans_sf"/>
</dbReference>
<dbReference type="GeneID" id="28830664"/>
<evidence type="ECO:0000313" key="9">
    <source>
        <dbReference type="EMBL" id="KUJ06981.1"/>
    </source>
</evidence>
<feature type="region of interest" description="Disordered" evidence="6">
    <location>
        <begin position="1"/>
        <end position="42"/>
    </location>
</feature>
<dbReference type="PRINTS" id="PR01036">
    <property type="entry name" value="TCRTETB"/>
</dbReference>
<dbReference type="InterPro" id="IPR020846">
    <property type="entry name" value="MFS_dom"/>
</dbReference>
<feature type="transmembrane region" description="Helical" evidence="7">
    <location>
        <begin position="520"/>
        <end position="541"/>
    </location>
</feature>
<evidence type="ECO:0000259" key="8">
    <source>
        <dbReference type="PROSITE" id="PS50850"/>
    </source>
</evidence>
<feature type="compositionally biased region" description="Basic and acidic residues" evidence="6">
    <location>
        <begin position="28"/>
        <end position="38"/>
    </location>
</feature>
<dbReference type="SUPFAM" id="SSF103473">
    <property type="entry name" value="MFS general substrate transporter"/>
    <property type="match status" value="1"/>
</dbReference>
<dbReference type="GO" id="GO:0005886">
    <property type="term" value="C:plasma membrane"/>
    <property type="evidence" value="ECO:0007669"/>
    <property type="project" value="TreeGrafter"/>
</dbReference>
<keyword evidence="4 7" id="KW-1133">Transmembrane helix</keyword>
<comment type="subcellular location">
    <subcellularLocation>
        <location evidence="1">Membrane</location>
        <topology evidence="1">Multi-pass membrane protein</topology>
    </subcellularLocation>
</comment>
<dbReference type="AlphaFoldDB" id="A0A132B3S9"/>
<accession>A0A132B3S9</accession>
<evidence type="ECO:0000313" key="10">
    <source>
        <dbReference type="Proteomes" id="UP000070700"/>
    </source>
</evidence>
<keyword evidence="5 7" id="KW-0472">Membrane</keyword>
<feature type="transmembrane region" description="Helical" evidence="7">
    <location>
        <begin position="447"/>
        <end position="466"/>
    </location>
</feature>
<feature type="transmembrane region" description="Helical" evidence="7">
    <location>
        <begin position="145"/>
        <end position="166"/>
    </location>
</feature>
<dbReference type="RefSeq" id="XP_018061336.1">
    <property type="nucleotide sequence ID" value="XM_018220938.1"/>
</dbReference>
<feature type="domain" description="Major facilitator superfamily (MFS) profile" evidence="8">
    <location>
        <begin position="55"/>
        <end position="544"/>
    </location>
</feature>
<evidence type="ECO:0000256" key="4">
    <source>
        <dbReference type="ARBA" id="ARBA00022989"/>
    </source>
</evidence>
<dbReference type="InParanoid" id="A0A132B3S9"/>
<sequence length="554" mass="60052">MEDNRGINNPSADEKRSDDVQSQANLESLKEDPTKQDNNDDEEPEYIEGIKRLLVVGTVTLAAFLMLLDSSIIVTAIPKITDQFHSVADVGWYGSAFLVASCSLQPLTGKFYTQFVSKYTFMAFLGVFELGSLICGVAQSSNMLIVGRAVAGLGTSGLVNGALTILSAAVPLEIRAMYFGFMMSTIQLGVLLGPLIGGSLTQYTTWRWCFFINLPCGAVVVGILCLIRIPDNTAKTALKGTKLQILHSFDIPGFLLFAPSAIMCLLALQWGGTKYAWNSATIIGLFCGSGVNFILFLLWEGRVGDRAMIPFSMLRQRTVWVSCLFMFFFYSGMMMWAYYLPIYFQTVRDATPTLSGIYMLPLIGTQIFGAMLSGVLISRIGYYLPWAVAAGALTSIASGLMSTFKADTSTAKWVGYMLLGGFGRGIGMQTPLVAVQNSIKKEQTSTAMAILVFTQTFGGSLFLSFADTDLTTNLKDGLKKFAPGVDVEAVLKAGATGFRSVVPAASVEGVILAYDHAINYVFYITIGTSIATFFLAWGMGWKSVKKAKVVKPEA</sequence>
<feature type="compositionally biased region" description="Polar residues" evidence="6">
    <location>
        <begin position="1"/>
        <end position="11"/>
    </location>
</feature>
<feature type="transmembrane region" description="Helical" evidence="7">
    <location>
        <begin position="90"/>
        <end position="107"/>
    </location>
</feature>
<dbReference type="EMBL" id="KQ947442">
    <property type="protein sequence ID" value="KUJ06981.1"/>
    <property type="molecule type" value="Genomic_DNA"/>
</dbReference>
<dbReference type="Proteomes" id="UP000070700">
    <property type="component" value="Unassembled WGS sequence"/>
</dbReference>
<name>A0A132B3S9_MOLSC</name>
<feature type="transmembrane region" description="Helical" evidence="7">
    <location>
        <begin position="53"/>
        <end position="78"/>
    </location>
</feature>
<feature type="transmembrane region" description="Helical" evidence="7">
    <location>
        <begin position="276"/>
        <end position="299"/>
    </location>
</feature>
<dbReference type="Pfam" id="PF07690">
    <property type="entry name" value="MFS_1"/>
    <property type="match status" value="1"/>
</dbReference>
<evidence type="ECO:0000256" key="2">
    <source>
        <dbReference type="ARBA" id="ARBA00007520"/>
    </source>
</evidence>
<dbReference type="PROSITE" id="PS50850">
    <property type="entry name" value="MFS"/>
    <property type="match status" value="1"/>
</dbReference>
<feature type="transmembrane region" description="Helical" evidence="7">
    <location>
        <begin position="119"/>
        <end position="139"/>
    </location>
</feature>
<evidence type="ECO:0000256" key="7">
    <source>
        <dbReference type="SAM" id="Phobius"/>
    </source>
</evidence>
<dbReference type="InterPro" id="IPR011701">
    <property type="entry name" value="MFS"/>
</dbReference>
<dbReference type="Gene3D" id="1.20.1250.20">
    <property type="entry name" value="MFS general substrate transporter like domains"/>
    <property type="match status" value="1"/>
</dbReference>
<dbReference type="Gene3D" id="1.20.1720.10">
    <property type="entry name" value="Multidrug resistance protein D"/>
    <property type="match status" value="1"/>
</dbReference>
<evidence type="ECO:0000256" key="1">
    <source>
        <dbReference type="ARBA" id="ARBA00004141"/>
    </source>
</evidence>
<dbReference type="KEGG" id="psco:LY89DRAFT_743310"/>
<evidence type="ECO:0000256" key="5">
    <source>
        <dbReference type="ARBA" id="ARBA00023136"/>
    </source>
</evidence>
<protein>
    <submittedName>
        <fullName evidence="9">MFS general substrate transporter</fullName>
    </submittedName>
</protein>
<dbReference type="GO" id="GO:0022857">
    <property type="term" value="F:transmembrane transporter activity"/>
    <property type="evidence" value="ECO:0007669"/>
    <property type="project" value="InterPro"/>
</dbReference>
<dbReference type="OrthoDB" id="10021397at2759"/>
<feature type="transmembrane region" description="Helical" evidence="7">
    <location>
        <begin position="205"/>
        <end position="227"/>
    </location>
</feature>
<dbReference type="PANTHER" id="PTHR23501">
    <property type="entry name" value="MAJOR FACILITATOR SUPERFAMILY"/>
    <property type="match status" value="1"/>
</dbReference>
<keyword evidence="3 7" id="KW-0812">Transmembrane</keyword>
<dbReference type="CDD" id="cd17502">
    <property type="entry name" value="MFS_Azr1_MDR_like"/>
    <property type="match status" value="1"/>
</dbReference>
<keyword evidence="10" id="KW-1185">Reference proteome</keyword>